<dbReference type="Proteomes" id="UP000550501">
    <property type="component" value="Unassembled WGS sequence"/>
</dbReference>
<dbReference type="EMBL" id="JACHVU010000008">
    <property type="protein sequence ID" value="MBB2992143.1"/>
    <property type="molecule type" value="Genomic_DNA"/>
</dbReference>
<accession>A0A839Q9D6</accession>
<dbReference type="Gene3D" id="3.30.2400.10">
    <property type="entry name" value="Major capsid protein gp5"/>
    <property type="match status" value="1"/>
</dbReference>
<evidence type="ECO:0000256" key="1">
    <source>
        <dbReference type="ARBA" id="ARBA00004328"/>
    </source>
</evidence>
<protein>
    <submittedName>
        <fullName evidence="3">HK97 family phage major capsid protein</fullName>
    </submittedName>
</protein>
<comment type="subcellular location">
    <subcellularLocation>
        <location evidence="1">Virion</location>
    </subcellularLocation>
</comment>
<dbReference type="InterPro" id="IPR054612">
    <property type="entry name" value="Phage_capsid-like_C"/>
</dbReference>
<sequence>MAMQHSTTADAFTPEDFGGLVNLAVQAQSIAARSATLFETDKVKVSFPLWVSDPAVAFYNELDTIATTDGETDQVEVIPSKTAGISLISNELKDDSDPSVGDQIGRGLANQIARSIDAAYLANTTAKGPNGLLSIDYSTVDTGAALANLDPFISARFAAEAAGSELTHWIVKPATAEALSKLKTASGSNQPLIEFVADGITVAGLPVLRSNQVDAATLFWGIPSAHVMFVQRKGTTVERFPAVQQDGTWIRAISRLGIGFVNEAGVVRGYDAA</sequence>
<dbReference type="Gene3D" id="3.30.2320.10">
    <property type="entry name" value="hypothetical protein PF0899 domain"/>
    <property type="match status" value="1"/>
</dbReference>
<comment type="caution">
    <text evidence="3">The sequence shown here is derived from an EMBL/GenBank/DDBJ whole genome shotgun (WGS) entry which is preliminary data.</text>
</comment>
<evidence type="ECO:0000313" key="3">
    <source>
        <dbReference type="EMBL" id="MBB2992143.1"/>
    </source>
</evidence>
<organism evidence="3 4">
    <name type="scientific">Mycolicibacterium iranicum</name>
    <name type="common">Mycobacterium iranicum</name>
    <dbReference type="NCBI Taxonomy" id="912594"/>
    <lineage>
        <taxon>Bacteria</taxon>
        <taxon>Bacillati</taxon>
        <taxon>Actinomycetota</taxon>
        <taxon>Actinomycetes</taxon>
        <taxon>Mycobacteriales</taxon>
        <taxon>Mycobacteriaceae</taxon>
        <taxon>Mycolicibacterium</taxon>
    </lineage>
</organism>
<dbReference type="RefSeq" id="WP_183470577.1">
    <property type="nucleotide sequence ID" value="NZ_JACHVU010000008.1"/>
</dbReference>
<dbReference type="SUPFAM" id="SSF56563">
    <property type="entry name" value="Major capsid protein gp5"/>
    <property type="match status" value="1"/>
</dbReference>
<dbReference type="InterPro" id="IPR024455">
    <property type="entry name" value="Phage_capsid"/>
</dbReference>
<keyword evidence="4" id="KW-1185">Reference proteome</keyword>
<reference evidence="3 4" key="1">
    <citation type="submission" date="2020-08" db="EMBL/GenBank/DDBJ databases">
        <title>The Agave Microbiome: Exploring the role of microbial communities in plant adaptations to desert environments.</title>
        <authorList>
            <person name="Partida-Martinez L.P."/>
        </authorList>
    </citation>
    <scope>NUCLEOTIDE SEQUENCE [LARGE SCALE GENOMIC DNA]</scope>
    <source>
        <strain evidence="3 4">AT2.18</strain>
    </source>
</reference>
<evidence type="ECO:0000313" key="4">
    <source>
        <dbReference type="Proteomes" id="UP000550501"/>
    </source>
</evidence>
<feature type="domain" description="Phage capsid-like C-terminal" evidence="2">
    <location>
        <begin position="22"/>
        <end position="267"/>
    </location>
</feature>
<dbReference type="NCBIfam" id="TIGR01554">
    <property type="entry name" value="major_cap_HK97"/>
    <property type="match status" value="1"/>
</dbReference>
<name>A0A839Q9D6_MYCIR</name>
<dbReference type="Pfam" id="PF05065">
    <property type="entry name" value="Phage_capsid"/>
    <property type="match status" value="1"/>
</dbReference>
<dbReference type="AlphaFoldDB" id="A0A839Q9D6"/>
<proteinExistence type="predicted"/>
<evidence type="ECO:0000259" key="2">
    <source>
        <dbReference type="Pfam" id="PF05065"/>
    </source>
</evidence>
<gene>
    <name evidence="3" type="ORF">FHR72_003639</name>
</gene>